<keyword evidence="2" id="KW-1133">Transmembrane helix</keyword>
<keyword evidence="2" id="KW-0812">Transmembrane</keyword>
<evidence type="ECO:0000313" key="3">
    <source>
        <dbReference type="EMBL" id="SHK47070.1"/>
    </source>
</evidence>
<feature type="compositionally biased region" description="Polar residues" evidence="1">
    <location>
        <begin position="185"/>
        <end position="196"/>
    </location>
</feature>
<dbReference type="AlphaFoldDB" id="A0A1M6SR01"/>
<organism evidence="3 4">
    <name type="scientific">Reichenbachiella agariperforans</name>
    <dbReference type="NCBI Taxonomy" id="156994"/>
    <lineage>
        <taxon>Bacteria</taxon>
        <taxon>Pseudomonadati</taxon>
        <taxon>Bacteroidota</taxon>
        <taxon>Cytophagia</taxon>
        <taxon>Cytophagales</taxon>
        <taxon>Reichenbachiellaceae</taxon>
        <taxon>Reichenbachiella</taxon>
    </lineage>
</organism>
<keyword evidence="4" id="KW-1185">Reference proteome</keyword>
<sequence>MEKTKIISVVFLVIALGIAYYLGSSIYTSITETERIENMENRVINKLSMIREAQIAYQTVNGNYTSDWGKLKSFVDSGEFYLISKIEHIITLDYGADSVYVELDTLGTVSVKDSLFSAKKYPKFNLETLSKIPGTKDAEFGMWADEIEKGGVKVDVVEVWDTAPTNPARNEKNEARTRKPLRFGSRTNITTAGNWE</sequence>
<evidence type="ECO:0000256" key="1">
    <source>
        <dbReference type="SAM" id="MobiDB-lite"/>
    </source>
</evidence>
<keyword evidence="2" id="KW-0472">Membrane</keyword>
<dbReference type="Proteomes" id="UP000184474">
    <property type="component" value="Unassembled WGS sequence"/>
</dbReference>
<dbReference type="RefSeq" id="WP_073123200.1">
    <property type="nucleotide sequence ID" value="NZ_FRAA01000005.1"/>
</dbReference>
<protein>
    <submittedName>
        <fullName evidence="3">Uncharacterized protein</fullName>
    </submittedName>
</protein>
<gene>
    <name evidence="3" type="ORF">SAMN04488028_105114</name>
</gene>
<accession>A0A1M6SR01</accession>
<proteinExistence type="predicted"/>
<dbReference type="STRING" id="156994.SAMN04488028_105114"/>
<evidence type="ECO:0000313" key="4">
    <source>
        <dbReference type="Proteomes" id="UP000184474"/>
    </source>
</evidence>
<feature type="region of interest" description="Disordered" evidence="1">
    <location>
        <begin position="164"/>
        <end position="196"/>
    </location>
</feature>
<name>A0A1M6SR01_REIAG</name>
<feature type="transmembrane region" description="Helical" evidence="2">
    <location>
        <begin position="6"/>
        <end position="23"/>
    </location>
</feature>
<dbReference type="EMBL" id="FRAA01000005">
    <property type="protein sequence ID" value="SHK47070.1"/>
    <property type="molecule type" value="Genomic_DNA"/>
</dbReference>
<reference evidence="4" key="1">
    <citation type="submission" date="2016-11" db="EMBL/GenBank/DDBJ databases">
        <authorList>
            <person name="Varghese N."/>
            <person name="Submissions S."/>
        </authorList>
    </citation>
    <scope>NUCLEOTIDE SEQUENCE [LARGE SCALE GENOMIC DNA]</scope>
    <source>
        <strain evidence="4">DSM 26134</strain>
    </source>
</reference>
<evidence type="ECO:0000256" key="2">
    <source>
        <dbReference type="SAM" id="Phobius"/>
    </source>
</evidence>